<feature type="domain" description="Fibronectin type-III" evidence="20">
    <location>
        <begin position="898"/>
        <end position="994"/>
    </location>
</feature>
<feature type="domain" description="Fibronectin type-III" evidence="20">
    <location>
        <begin position="692"/>
        <end position="787"/>
    </location>
</feature>
<keyword evidence="10 18" id="KW-0472">Membrane</keyword>
<feature type="domain" description="Ig-like" evidence="19">
    <location>
        <begin position="114"/>
        <end position="205"/>
    </location>
</feature>
<keyword evidence="9 18" id="KW-1133">Transmembrane helix</keyword>
<evidence type="ECO:0000259" key="20">
    <source>
        <dbReference type="PROSITE" id="PS50853"/>
    </source>
</evidence>
<dbReference type="GO" id="GO:0098632">
    <property type="term" value="F:cell-cell adhesion mediator activity"/>
    <property type="evidence" value="ECO:0007669"/>
    <property type="project" value="TreeGrafter"/>
</dbReference>
<evidence type="ECO:0000256" key="3">
    <source>
        <dbReference type="ARBA" id="ARBA00008588"/>
    </source>
</evidence>
<dbReference type="EMBL" id="JAERUA010000012">
    <property type="protein sequence ID" value="KAI1892341.1"/>
    <property type="molecule type" value="Genomic_DNA"/>
</dbReference>
<feature type="domain" description="Ig-like" evidence="19">
    <location>
        <begin position="18"/>
        <end position="111"/>
    </location>
</feature>
<dbReference type="SUPFAM" id="SSF48726">
    <property type="entry name" value="Immunoglobulin"/>
    <property type="match status" value="6"/>
</dbReference>
<evidence type="ECO:0000256" key="13">
    <source>
        <dbReference type="ARBA" id="ARBA00023273"/>
    </source>
</evidence>
<proteinExistence type="inferred from homology"/>
<dbReference type="GO" id="GO:0007420">
    <property type="term" value="P:brain development"/>
    <property type="evidence" value="ECO:0007669"/>
    <property type="project" value="TreeGrafter"/>
</dbReference>
<dbReference type="SMART" id="SM00409">
    <property type="entry name" value="IG"/>
    <property type="match status" value="6"/>
</dbReference>
<dbReference type="GO" id="GO:0030426">
    <property type="term" value="C:growth cone"/>
    <property type="evidence" value="ECO:0007669"/>
    <property type="project" value="UniProtKB-SubCell"/>
</dbReference>
<comment type="function">
    <text evidence="15">Neural cell adhesion molecule involved in the dynamics of cell adhesion and in the generation of transmembrane signals at tyrosine kinase receptors. During brain development, critical in multiple processes, including neuronal migration, axonal growth and fasciculation, and synaptogenesis. In the mature brain, plays a role in the dynamics of neuronal structure and function, including synaptic plasticity.</text>
</comment>
<keyword evidence="4" id="KW-1003">Cell membrane</keyword>
<feature type="domain" description="Ig-like" evidence="19">
    <location>
        <begin position="220"/>
        <end position="308"/>
    </location>
</feature>
<evidence type="ECO:0000256" key="18">
    <source>
        <dbReference type="SAM" id="Phobius"/>
    </source>
</evidence>
<feature type="transmembrane region" description="Helical" evidence="18">
    <location>
        <begin position="1098"/>
        <end position="1119"/>
    </location>
</feature>
<feature type="domain" description="Ig-like" evidence="19">
    <location>
        <begin position="406"/>
        <end position="486"/>
    </location>
</feature>
<evidence type="ECO:0000256" key="6">
    <source>
        <dbReference type="ARBA" id="ARBA00022729"/>
    </source>
</evidence>
<keyword evidence="5 18" id="KW-0812">Transmembrane</keyword>
<dbReference type="Pfam" id="PF13927">
    <property type="entry name" value="Ig_3"/>
    <property type="match status" value="5"/>
</dbReference>
<evidence type="ECO:0000259" key="19">
    <source>
        <dbReference type="PROSITE" id="PS50835"/>
    </source>
</evidence>
<keyword evidence="13" id="KW-0966">Cell projection</keyword>
<dbReference type="InterPro" id="IPR003598">
    <property type="entry name" value="Ig_sub2"/>
</dbReference>
<feature type="region of interest" description="Disordered" evidence="17">
    <location>
        <begin position="1216"/>
        <end position="1290"/>
    </location>
</feature>
<keyword evidence="12" id="KW-0325">Glycoprotein</keyword>
<name>A0A8T3D6M7_9TELE</name>
<keyword evidence="14" id="KW-0393">Immunoglobulin domain</keyword>
<dbReference type="Proteomes" id="UP000829720">
    <property type="component" value="Unassembled WGS sequence"/>
</dbReference>
<dbReference type="FunFam" id="2.60.40.10:FF:000028">
    <property type="entry name" value="Neuronal cell adhesion molecule"/>
    <property type="match status" value="1"/>
</dbReference>
<dbReference type="SMART" id="SM00408">
    <property type="entry name" value="IGc2"/>
    <property type="match status" value="5"/>
</dbReference>
<evidence type="ECO:0000256" key="4">
    <source>
        <dbReference type="ARBA" id="ARBA00022475"/>
    </source>
</evidence>
<evidence type="ECO:0000256" key="14">
    <source>
        <dbReference type="ARBA" id="ARBA00023319"/>
    </source>
</evidence>
<protein>
    <recommendedName>
        <fullName evidence="16">Neural cell adhesion molecule L1</fullName>
    </recommendedName>
</protein>
<evidence type="ECO:0000256" key="2">
    <source>
        <dbReference type="ARBA" id="ARBA00004624"/>
    </source>
</evidence>
<evidence type="ECO:0000256" key="8">
    <source>
        <dbReference type="ARBA" id="ARBA00022889"/>
    </source>
</evidence>
<evidence type="ECO:0000256" key="5">
    <source>
        <dbReference type="ARBA" id="ARBA00022692"/>
    </source>
</evidence>
<dbReference type="InterPro" id="IPR013098">
    <property type="entry name" value="Ig_I-set"/>
</dbReference>
<keyword evidence="11" id="KW-1015">Disulfide bond</keyword>
<dbReference type="InterPro" id="IPR003599">
    <property type="entry name" value="Ig_sub"/>
</dbReference>
<reference evidence="21" key="1">
    <citation type="submission" date="2021-01" db="EMBL/GenBank/DDBJ databases">
        <authorList>
            <person name="Zahm M."/>
            <person name="Roques C."/>
            <person name="Cabau C."/>
            <person name="Klopp C."/>
            <person name="Donnadieu C."/>
            <person name="Jouanno E."/>
            <person name="Lampietro C."/>
            <person name="Louis A."/>
            <person name="Herpin A."/>
            <person name="Echchiki A."/>
            <person name="Berthelot C."/>
            <person name="Parey E."/>
            <person name="Roest-Crollius H."/>
            <person name="Braasch I."/>
            <person name="Postlethwait J."/>
            <person name="Bobe J."/>
            <person name="Montfort J."/>
            <person name="Bouchez O."/>
            <person name="Begum T."/>
            <person name="Mejri S."/>
            <person name="Adams A."/>
            <person name="Chen W.-J."/>
            <person name="Guiguen Y."/>
        </authorList>
    </citation>
    <scope>NUCLEOTIDE SEQUENCE</scope>
    <source>
        <tissue evidence="21">Blood</tissue>
    </source>
</reference>
<feature type="domain" description="Ig-like" evidence="19">
    <location>
        <begin position="313"/>
        <end position="400"/>
    </location>
</feature>
<dbReference type="Gene3D" id="2.60.40.10">
    <property type="entry name" value="Immunoglobulins"/>
    <property type="match status" value="11"/>
</dbReference>
<dbReference type="InterPro" id="IPR013783">
    <property type="entry name" value="Ig-like_fold"/>
</dbReference>
<evidence type="ECO:0000256" key="10">
    <source>
        <dbReference type="ARBA" id="ARBA00023136"/>
    </source>
</evidence>
<evidence type="ECO:0000256" key="12">
    <source>
        <dbReference type="ARBA" id="ARBA00023180"/>
    </source>
</evidence>
<feature type="region of interest" description="Disordered" evidence="17">
    <location>
        <begin position="671"/>
        <end position="702"/>
    </location>
</feature>
<dbReference type="PANTHER" id="PTHR44170">
    <property type="entry name" value="PROTEIN SIDEKICK"/>
    <property type="match status" value="1"/>
</dbReference>
<evidence type="ECO:0000256" key="16">
    <source>
        <dbReference type="ARBA" id="ARBA00074488"/>
    </source>
</evidence>
<dbReference type="OrthoDB" id="6244967at2759"/>
<feature type="domain" description="Fibronectin type-III" evidence="20">
    <location>
        <begin position="592"/>
        <end position="687"/>
    </location>
</feature>
<evidence type="ECO:0000256" key="11">
    <source>
        <dbReference type="ARBA" id="ARBA00023157"/>
    </source>
</evidence>
<dbReference type="GO" id="GO:0005886">
    <property type="term" value="C:plasma membrane"/>
    <property type="evidence" value="ECO:0007669"/>
    <property type="project" value="UniProtKB-SubCell"/>
</dbReference>
<evidence type="ECO:0000256" key="7">
    <source>
        <dbReference type="ARBA" id="ARBA00022737"/>
    </source>
</evidence>
<comment type="caution">
    <text evidence="21">The sequence shown here is derived from an EMBL/GenBank/DDBJ whole genome shotgun (WGS) entry which is preliminary data.</text>
</comment>
<dbReference type="CDD" id="cd00063">
    <property type="entry name" value="FN3"/>
    <property type="match status" value="5"/>
</dbReference>
<dbReference type="SMART" id="SM00060">
    <property type="entry name" value="FN3"/>
    <property type="match status" value="5"/>
</dbReference>
<evidence type="ECO:0000313" key="22">
    <source>
        <dbReference type="Proteomes" id="UP000829720"/>
    </source>
</evidence>
<dbReference type="InterPro" id="IPR003961">
    <property type="entry name" value="FN3_dom"/>
</dbReference>
<accession>A0A8T3D6M7</accession>
<sequence>MPGYPWGTDKVDNIRQPPLISGQPNSTLAFSMDDITLTCEASGVPKPTFRWVKDGKEFDPTGDPLLSVTPGSGTFSMTSGYESISQYQGNYSCYASNELGTAVSNQVQLITENPPILQREKPIRKKVSEGDSLVLQCNPPYSTEPPQIHWMDDKLRHIELSERVTQGQDGNLYFSSVIPDDSRSDYSCHAQYITARTILPKDPITLTVTPSNTVVRNRKPQMVRPAGSRSSYLLLRGTSFELECIPQGLPTPTIQWVRRDGELSETRTSIESFDRLLRFSNISEADTGEYQCLAKNIQGTAIHTYTISVEAAPYWTKKSESELYAPGDTVRLECEADGIPAPTVTWYMNGNLLSGVDPDPRRSVQGNTLVLRDVKLSDTAVFQCQASNRHGTILVNAYIYVLRVPPQILTEDRETYRATEGQTAELECKTFGSPRPTLAWESEHPTLMSEPRVSKLDTGALQITDVSHGDSGSFTCSIRNTSLSITAHLEVLNRTVIVTPPQALRAQRGHDAVLSCHAQVDPKLAPPQFQWRMDGQKLFASTTEDKYTFKENTLTVNKVQEDDTGEYTCEVITKLDQAEATGSITVVDRPDPPSYPELLDQMDRSVKLSWIAGEDNHSPILKFVVEFEEQKFGQGEWEEAVEVPGDVEEADVPLRPFGTYRFRVIAVNDVGRSDPSETTDVHTTPPAAPENNPQQVQSDSTESDVLVITWEEMKNKYFFGPEFRYKVMWRKHGSRQDSHWHHKMADAPPVVVPGAGPFTAYDIKVQAVNQEGEGPEPKSVIGRSGEDVPLEPPMDPGIILLNSTAVRVQWAPIDAESVRGQLHGYRVHLHKDHLEKGQRREGDSVSVVQTKANQETALLGGLQPYSPYSVTITVFNSKGEGPHSDALPFTSLEGVPSKPTSLRLDSPSETEMTLHWTPPAQVNGVLTGYLLEYHQIGEGNDKQTHVEKIENPDASHLTISDLDPHGHYLFSLRGRTSAGEGEAIVKEGATLLEGVPPTNISVSVGETLANVTWLTEARYKNVGFHIFHRKINEHEWTESEELNSTQSFYQLQELEPGTEYVIHFVFGNSTFSEIDIKTEGQNKAWVWKMTGGFATEGWFIGLISALVLLLLVLLILCSVKRSKGGKYSVKDKEAGQIDSEARPMKDETFGEYRSLESDNEEKQTASQTSLCVASKVGSEGNLMQYAHSVGVDFKEDGPFADQYSVETAVPGPEVQDVIEDPAPATPSPHPLSAQGGPPTLKSWPEECQSQASGKRHNMDHLYMHMGVPPLEPATPLPDTAPSHTLYMQAH</sequence>
<dbReference type="PROSITE" id="PS50853">
    <property type="entry name" value="FN3"/>
    <property type="match status" value="5"/>
</dbReference>
<dbReference type="PANTHER" id="PTHR44170:SF36">
    <property type="entry name" value="L1 CELL ADHESION MOLECULE"/>
    <property type="match status" value="1"/>
</dbReference>
<dbReference type="Pfam" id="PF00041">
    <property type="entry name" value="fn3"/>
    <property type="match status" value="4"/>
</dbReference>
<gene>
    <name evidence="21" type="ORF">AGOR_G00132360</name>
</gene>
<comment type="subcellular location">
    <subcellularLocation>
        <location evidence="1">Cell membrane</location>
        <topology evidence="1">Single-pass type I membrane protein</topology>
    </subcellularLocation>
    <subcellularLocation>
        <location evidence="2">Cell projection</location>
        <location evidence="2">Growth cone</location>
    </subcellularLocation>
</comment>
<dbReference type="InterPro" id="IPR026966">
    <property type="entry name" value="Neurofascin/L1/NrCAM_C"/>
</dbReference>
<dbReference type="Pfam" id="PF13882">
    <property type="entry name" value="Bravo_FIGEY"/>
    <property type="match status" value="1"/>
</dbReference>
<dbReference type="FunFam" id="2.60.40.10:FF:000078">
    <property type="entry name" value="Neuronal cell adhesion molecule"/>
    <property type="match status" value="1"/>
</dbReference>
<feature type="domain" description="Fibronectin type-III" evidence="20">
    <location>
        <begin position="792"/>
        <end position="894"/>
    </location>
</feature>
<dbReference type="InterPro" id="IPR036116">
    <property type="entry name" value="FN3_sf"/>
</dbReference>
<dbReference type="PROSITE" id="PS50835">
    <property type="entry name" value="IG_LIKE"/>
    <property type="match status" value="6"/>
</dbReference>
<evidence type="ECO:0000256" key="9">
    <source>
        <dbReference type="ARBA" id="ARBA00022989"/>
    </source>
</evidence>
<keyword evidence="8" id="KW-0130">Cell adhesion</keyword>
<evidence type="ECO:0000256" key="1">
    <source>
        <dbReference type="ARBA" id="ARBA00004251"/>
    </source>
</evidence>
<keyword evidence="6" id="KW-0732">Signal</keyword>
<keyword evidence="7" id="KW-0677">Repeat</keyword>
<dbReference type="InterPro" id="IPR036179">
    <property type="entry name" value="Ig-like_dom_sf"/>
</dbReference>
<dbReference type="GO" id="GO:0007411">
    <property type="term" value="P:axon guidance"/>
    <property type="evidence" value="ECO:0007669"/>
    <property type="project" value="TreeGrafter"/>
</dbReference>
<evidence type="ECO:0000256" key="15">
    <source>
        <dbReference type="ARBA" id="ARBA00060042"/>
    </source>
</evidence>
<feature type="compositionally biased region" description="Polar residues" evidence="17">
    <location>
        <begin position="691"/>
        <end position="700"/>
    </location>
</feature>
<dbReference type="Pfam" id="PF07679">
    <property type="entry name" value="I-set"/>
    <property type="match status" value="1"/>
</dbReference>
<evidence type="ECO:0000256" key="17">
    <source>
        <dbReference type="SAM" id="MobiDB-lite"/>
    </source>
</evidence>
<dbReference type="SUPFAM" id="SSF49265">
    <property type="entry name" value="Fibronectin type III"/>
    <property type="match status" value="3"/>
</dbReference>
<feature type="domain" description="Ig-like" evidence="19">
    <location>
        <begin position="494"/>
        <end position="585"/>
    </location>
</feature>
<feature type="domain" description="Fibronectin type-III" evidence="20">
    <location>
        <begin position="996"/>
        <end position="1082"/>
    </location>
</feature>
<dbReference type="FunFam" id="2.60.40.10:FF:000005">
    <property type="entry name" value="Neuronal cell adhesion molecule"/>
    <property type="match status" value="1"/>
</dbReference>
<dbReference type="InterPro" id="IPR007110">
    <property type="entry name" value="Ig-like_dom"/>
</dbReference>
<comment type="similarity">
    <text evidence="3">Belongs to the immunoglobulin superfamily. L1/neurofascin/NgCAM family.</text>
</comment>
<dbReference type="CDD" id="cd00096">
    <property type="entry name" value="Ig"/>
    <property type="match status" value="1"/>
</dbReference>
<keyword evidence="22" id="KW-1185">Reference proteome</keyword>
<evidence type="ECO:0000313" key="21">
    <source>
        <dbReference type="EMBL" id="KAI1892341.1"/>
    </source>
</evidence>
<organism evidence="21 22">
    <name type="scientific">Albula goreensis</name>
    <dbReference type="NCBI Taxonomy" id="1534307"/>
    <lineage>
        <taxon>Eukaryota</taxon>
        <taxon>Metazoa</taxon>
        <taxon>Chordata</taxon>
        <taxon>Craniata</taxon>
        <taxon>Vertebrata</taxon>
        <taxon>Euteleostomi</taxon>
        <taxon>Actinopterygii</taxon>
        <taxon>Neopterygii</taxon>
        <taxon>Teleostei</taxon>
        <taxon>Albuliformes</taxon>
        <taxon>Albulidae</taxon>
        <taxon>Albula</taxon>
    </lineage>
</organism>
<dbReference type="FunFam" id="2.60.40.10:FF:000057">
    <property type="entry name" value="neural cell adhesion molecule L1"/>
    <property type="match status" value="1"/>
</dbReference>